<proteinExistence type="predicted"/>
<gene>
    <name evidence="1" type="ORF">GQ55_7G075000</name>
</gene>
<dbReference type="EMBL" id="CM009755">
    <property type="protein sequence ID" value="PUZ46408.1"/>
    <property type="molecule type" value="Genomic_DNA"/>
</dbReference>
<name>A0A2T7CSU6_9POAL</name>
<accession>A0A2T7CSU6</accession>
<organism evidence="1 2">
    <name type="scientific">Panicum hallii var. hallii</name>
    <dbReference type="NCBI Taxonomy" id="1504633"/>
    <lineage>
        <taxon>Eukaryota</taxon>
        <taxon>Viridiplantae</taxon>
        <taxon>Streptophyta</taxon>
        <taxon>Embryophyta</taxon>
        <taxon>Tracheophyta</taxon>
        <taxon>Spermatophyta</taxon>
        <taxon>Magnoliopsida</taxon>
        <taxon>Liliopsida</taxon>
        <taxon>Poales</taxon>
        <taxon>Poaceae</taxon>
        <taxon>PACMAD clade</taxon>
        <taxon>Panicoideae</taxon>
        <taxon>Panicodae</taxon>
        <taxon>Paniceae</taxon>
        <taxon>Panicinae</taxon>
        <taxon>Panicum</taxon>
        <taxon>Panicum sect. Panicum</taxon>
    </lineage>
</organism>
<evidence type="ECO:0000313" key="1">
    <source>
        <dbReference type="EMBL" id="PUZ46408.1"/>
    </source>
</evidence>
<protein>
    <submittedName>
        <fullName evidence="1">Uncharacterized protein</fullName>
    </submittedName>
</protein>
<dbReference type="AlphaFoldDB" id="A0A2T7CSU6"/>
<dbReference type="Proteomes" id="UP000244336">
    <property type="component" value="Chromosome 7"/>
</dbReference>
<evidence type="ECO:0000313" key="2">
    <source>
        <dbReference type="Proteomes" id="UP000244336"/>
    </source>
</evidence>
<keyword evidence="2" id="KW-1185">Reference proteome</keyword>
<reference evidence="1 2" key="1">
    <citation type="submission" date="2018-04" db="EMBL/GenBank/DDBJ databases">
        <title>WGS assembly of Panicum hallii var. hallii HAL2.</title>
        <authorList>
            <person name="Lovell J."/>
            <person name="Jenkins J."/>
            <person name="Lowry D."/>
            <person name="Mamidi S."/>
            <person name="Sreedasyam A."/>
            <person name="Weng X."/>
            <person name="Barry K."/>
            <person name="Bonette J."/>
            <person name="Campitelli B."/>
            <person name="Daum C."/>
            <person name="Gordon S."/>
            <person name="Gould B."/>
            <person name="Lipzen A."/>
            <person name="MacQueen A."/>
            <person name="Palacio-Mejia J."/>
            <person name="Plott C."/>
            <person name="Shakirov E."/>
            <person name="Shu S."/>
            <person name="Yoshinaga Y."/>
            <person name="Zane M."/>
            <person name="Rokhsar D."/>
            <person name="Grimwood J."/>
            <person name="Schmutz J."/>
            <person name="Juenger T."/>
        </authorList>
    </citation>
    <scope>NUCLEOTIDE SEQUENCE [LARGE SCALE GENOMIC DNA]</scope>
    <source>
        <strain evidence="2">cv. HAL2</strain>
    </source>
</reference>
<dbReference type="Gramene" id="PUZ46408">
    <property type="protein sequence ID" value="PUZ46408"/>
    <property type="gene ID" value="GQ55_7G075000"/>
</dbReference>
<sequence>MLQTVHGSLCSHHPWNQVAVVFSYWHLVRVLLLCVGRGCICYSVQVTTGVWLMDSEGMASTSLTSKNLETKKIKQ</sequence>